<comment type="caution">
    <text evidence="4">The sequence shown here is derived from an EMBL/GenBank/DDBJ whole genome shotgun (WGS) entry which is preliminary data.</text>
</comment>
<keyword evidence="3" id="KW-0119">Carbohydrate metabolism</keyword>
<name>A0A1Y4R0K0_9ENTE</name>
<dbReference type="AlphaFoldDB" id="A0A1Y4R0K0"/>
<sequence>MLTVKQIHDKNYETVYELTNSKGLRVLTSPFGARLLAIQVPLKEELRDIVAAPKDLALQKELRYFGATIGPVAGRITNSQFTIDGQTYTTETNNNAHTLHSGSNGFDTKDWLAETFEQEGKVGVIYSFTHPDGADGFPGEVQATVIYTLDEEDNLKMTYEAKTDKATLYNPTCHGYYNLTGSEGNPVNSHLLQVGAEKKATTNPDVTTTGEFTKVAGTKFDFRTLKEIGETTLDDPFVLHHENDYDLTITSPDQAVSMQIKTDSDAIILYVTGTHEEGTPMKNGTMVARGSIAIEPQGIPGAEKFSQYGSILLRPEETFHSETTYHIAY</sequence>
<evidence type="ECO:0000256" key="1">
    <source>
        <dbReference type="ARBA" id="ARBA00006206"/>
    </source>
</evidence>
<evidence type="ECO:0000256" key="3">
    <source>
        <dbReference type="ARBA" id="ARBA00023277"/>
    </source>
</evidence>
<dbReference type="RefSeq" id="WP_060470248.1">
    <property type="nucleotide sequence ID" value="NZ_CP010060.1"/>
</dbReference>
<dbReference type="Pfam" id="PF01263">
    <property type="entry name" value="Aldose_epim"/>
    <property type="match status" value="1"/>
</dbReference>
<evidence type="ECO:0000313" key="5">
    <source>
        <dbReference type="Proteomes" id="UP000196074"/>
    </source>
</evidence>
<proteinExistence type="inferred from homology"/>
<organism evidence="4 5">
    <name type="scientific">Enterococcus cecorum</name>
    <dbReference type="NCBI Taxonomy" id="44008"/>
    <lineage>
        <taxon>Bacteria</taxon>
        <taxon>Bacillati</taxon>
        <taxon>Bacillota</taxon>
        <taxon>Bacilli</taxon>
        <taxon>Lactobacillales</taxon>
        <taxon>Enterococcaceae</taxon>
        <taxon>Enterococcus</taxon>
    </lineage>
</organism>
<dbReference type="PANTHER" id="PTHR10091">
    <property type="entry name" value="ALDOSE-1-EPIMERASE"/>
    <property type="match status" value="1"/>
</dbReference>
<dbReference type="GO" id="GO:0005737">
    <property type="term" value="C:cytoplasm"/>
    <property type="evidence" value="ECO:0007669"/>
    <property type="project" value="TreeGrafter"/>
</dbReference>
<evidence type="ECO:0000313" key="4">
    <source>
        <dbReference type="EMBL" id="OUQ10641.1"/>
    </source>
</evidence>
<dbReference type="Proteomes" id="UP000196074">
    <property type="component" value="Unassembled WGS sequence"/>
</dbReference>
<dbReference type="GO" id="GO:0030246">
    <property type="term" value="F:carbohydrate binding"/>
    <property type="evidence" value="ECO:0007669"/>
    <property type="project" value="InterPro"/>
</dbReference>
<protein>
    <submittedName>
        <fullName evidence="4">Galactose mutarotase</fullName>
    </submittedName>
</protein>
<dbReference type="InterPro" id="IPR014718">
    <property type="entry name" value="GH-type_carb-bd"/>
</dbReference>
<dbReference type="CDD" id="cd09019">
    <property type="entry name" value="galactose_mutarotase_like"/>
    <property type="match status" value="1"/>
</dbReference>
<evidence type="ECO:0000256" key="2">
    <source>
        <dbReference type="ARBA" id="ARBA00023235"/>
    </source>
</evidence>
<dbReference type="EMBL" id="NFLC01000008">
    <property type="protein sequence ID" value="OUQ10641.1"/>
    <property type="molecule type" value="Genomic_DNA"/>
</dbReference>
<accession>A0A1Y4R0K0</accession>
<dbReference type="Gene3D" id="2.70.98.10">
    <property type="match status" value="1"/>
</dbReference>
<keyword evidence="2" id="KW-0413">Isomerase</keyword>
<dbReference type="InterPro" id="IPR047215">
    <property type="entry name" value="Galactose_mutarotase-like"/>
</dbReference>
<gene>
    <name evidence="4" type="ORF">B5E88_05405</name>
</gene>
<dbReference type="GO" id="GO:0004034">
    <property type="term" value="F:aldose 1-epimerase activity"/>
    <property type="evidence" value="ECO:0007669"/>
    <property type="project" value="TreeGrafter"/>
</dbReference>
<dbReference type="GO" id="GO:0033499">
    <property type="term" value="P:galactose catabolic process via UDP-galactose, Leloir pathway"/>
    <property type="evidence" value="ECO:0007669"/>
    <property type="project" value="TreeGrafter"/>
</dbReference>
<dbReference type="GO" id="GO:0006006">
    <property type="term" value="P:glucose metabolic process"/>
    <property type="evidence" value="ECO:0007669"/>
    <property type="project" value="TreeGrafter"/>
</dbReference>
<reference evidence="5" key="1">
    <citation type="submission" date="2017-04" db="EMBL/GenBank/DDBJ databases">
        <title>Function of individual gut microbiota members based on whole genome sequencing of pure cultures obtained from chicken caecum.</title>
        <authorList>
            <person name="Medvecky M."/>
            <person name="Cejkova D."/>
            <person name="Polansky O."/>
            <person name="Karasova D."/>
            <person name="Kubasova T."/>
            <person name="Cizek A."/>
            <person name="Rychlik I."/>
        </authorList>
    </citation>
    <scope>NUCLEOTIDE SEQUENCE [LARGE SCALE GENOMIC DNA]</scope>
    <source>
        <strain evidence="5">An144</strain>
    </source>
</reference>
<dbReference type="InterPro" id="IPR011013">
    <property type="entry name" value="Gal_mutarotase_sf_dom"/>
</dbReference>
<dbReference type="SUPFAM" id="SSF74650">
    <property type="entry name" value="Galactose mutarotase-like"/>
    <property type="match status" value="1"/>
</dbReference>
<dbReference type="PANTHER" id="PTHR10091:SF0">
    <property type="entry name" value="GALACTOSE MUTAROTASE"/>
    <property type="match status" value="1"/>
</dbReference>
<dbReference type="InterPro" id="IPR008183">
    <property type="entry name" value="Aldose_1/G6P_1-epimerase"/>
</dbReference>
<comment type="similarity">
    <text evidence="1">Belongs to the aldose epimerase family.</text>
</comment>